<proteinExistence type="predicted"/>
<dbReference type="AlphaFoldDB" id="S9SAK9"/>
<evidence type="ECO:0000313" key="4">
    <source>
        <dbReference type="Proteomes" id="UP000015346"/>
    </source>
</evidence>
<feature type="transmembrane region" description="Helical" evidence="2">
    <location>
        <begin position="21"/>
        <end position="41"/>
    </location>
</feature>
<gene>
    <name evidence="3" type="ORF">ruthe_00851</name>
</gene>
<keyword evidence="4" id="KW-1185">Reference proteome</keyword>
<dbReference type="EMBL" id="AOLV01000009">
    <property type="protein sequence ID" value="EPX87180.1"/>
    <property type="molecule type" value="Genomic_DNA"/>
</dbReference>
<evidence type="ECO:0000256" key="1">
    <source>
        <dbReference type="SAM" id="MobiDB-lite"/>
    </source>
</evidence>
<keyword evidence="2" id="KW-0812">Transmembrane</keyword>
<feature type="compositionally biased region" description="Low complexity" evidence="1">
    <location>
        <begin position="107"/>
        <end position="119"/>
    </location>
</feature>
<organism evidence="3 4">
    <name type="scientific">Rubellimicrobium thermophilum DSM 16684</name>
    <dbReference type="NCBI Taxonomy" id="1123069"/>
    <lineage>
        <taxon>Bacteria</taxon>
        <taxon>Pseudomonadati</taxon>
        <taxon>Pseudomonadota</taxon>
        <taxon>Alphaproteobacteria</taxon>
        <taxon>Rhodobacterales</taxon>
        <taxon>Roseobacteraceae</taxon>
        <taxon>Rubellimicrobium</taxon>
    </lineage>
</organism>
<dbReference type="Proteomes" id="UP000015346">
    <property type="component" value="Unassembled WGS sequence"/>
</dbReference>
<dbReference type="RefSeq" id="WP_021096954.1">
    <property type="nucleotide sequence ID" value="NZ_KE557320.1"/>
</dbReference>
<accession>S9SAK9</accession>
<dbReference type="HOGENOM" id="CLU_1873907_0_0_5"/>
<keyword evidence="2" id="KW-1133">Transmembrane helix</keyword>
<evidence type="ECO:0000313" key="3">
    <source>
        <dbReference type="EMBL" id="EPX87180.1"/>
    </source>
</evidence>
<evidence type="ECO:0000256" key="2">
    <source>
        <dbReference type="SAM" id="Phobius"/>
    </source>
</evidence>
<keyword evidence="2" id="KW-0472">Membrane</keyword>
<comment type="caution">
    <text evidence="3">The sequence shown here is derived from an EMBL/GenBank/DDBJ whole genome shotgun (WGS) entry which is preliminary data.</text>
</comment>
<protein>
    <submittedName>
        <fullName evidence="3">Uncharacterized protein</fullName>
    </submittedName>
</protein>
<sequence>MSAPNTNIDKQARRHRGPLTGMFAVVLFALLLLIGLLFYVFSGSSGPQGAQTQVQSGLGTTETQGSAVIANDNANDSGAGSGGQPDPTAVTVPAQSVTTPQGGLDGAPGAAGTDPGTALNAQPAPVGETVIPGDDQPETAPAANQ</sequence>
<dbReference type="STRING" id="1123069.ruthe_00851"/>
<feature type="region of interest" description="Disordered" evidence="1">
    <location>
        <begin position="45"/>
        <end position="145"/>
    </location>
</feature>
<feature type="compositionally biased region" description="Polar residues" evidence="1">
    <location>
        <begin position="45"/>
        <end position="78"/>
    </location>
</feature>
<name>S9SAK9_9RHOB</name>
<dbReference type="OrthoDB" id="7779177at2"/>
<reference evidence="3 4" key="1">
    <citation type="journal article" date="2013" name="Stand. Genomic Sci.">
        <title>Genome sequence of the reddish-pigmented Rubellimicrobium thermophilum type strain (DSM 16684(T)), a member of the Roseobacter clade.</title>
        <authorList>
            <person name="Fiebig A."/>
            <person name="Riedel T."/>
            <person name="Gronow S."/>
            <person name="Petersen J."/>
            <person name="Klenk H.P."/>
            <person name="Goker M."/>
        </authorList>
    </citation>
    <scope>NUCLEOTIDE SEQUENCE [LARGE SCALE GENOMIC DNA]</scope>
    <source>
        <strain evidence="3 4">DSM 16684</strain>
    </source>
</reference>